<evidence type="ECO:0000313" key="3">
    <source>
        <dbReference type="Proteomes" id="UP000238296"/>
    </source>
</evidence>
<evidence type="ECO:0000259" key="1">
    <source>
        <dbReference type="Pfam" id="PF14032"/>
    </source>
</evidence>
<reference evidence="2 3" key="1">
    <citation type="journal article" date="2017" name="Int. J. Syst. Evol. Microbiol.">
        <title>Mycobacterium talmoniae sp. nov., a slowly growing mycobacterium isolated from human respiratory samples.</title>
        <authorList>
            <person name="Davidson R.M."/>
            <person name="DeGroote M.A."/>
            <person name="Marola J.L."/>
            <person name="Buss S."/>
            <person name="Jones V."/>
            <person name="McNeil M.R."/>
            <person name="Freifeld A.G."/>
            <person name="Elaine Epperson L."/>
            <person name="Hasan N.A."/>
            <person name="Jackson M."/>
            <person name="Iwen P.C."/>
            <person name="Salfinger M."/>
            <person name="Strong M."/>
        </authorList>
    </citation>
    <scope>NUCLEOTIDE SEQUENCE [LARGE SCALE GENOMIC DNA]</scope>
    <source>
        <strain evidence="2 3">ATCC BAA-2683</strain>
    </source>
</reference>
<accession>A0A2S8BBV1</accession>
<feature type="domain" description="PknH-like extracellular" evidence="1">
    <location>
        <begin position="2"/>
        <end position="163"/>
    </location>
</feature>
<sequence length="168" mass="17648">MVLEQDGTELGDDAAMIDNPACLSAWAPAQRSTYATPSPAGVAVQELRALYQKPWQRSVTQAVLAFGSVDDAGLALQLQRAAWEPCGGQTATITPPGEPAQQWRFGQPVNKAGSYTVEATLTGGDATCQHGIELQGNVLIDIRQCGTTGAIDVSALVNATANKVPRQQ</sequence>
<dbReference type="Pfam" id="PF14032">
    <property type="entry name" value="PknH_C"/>
    <property type="match status" value="1"/>
</dbReference>
<evidence type="ECO:0000313" key="2">
    <source>
        <dbReference type="EMBL" id="PQM44126.1"/>
    </source>
</evidence>
<gene>
    <name evidence="2" type="ORF">C1Y40_05716</name>
</gene>
<name>A0A2S8BBV1_9MYCO</name>
<dbReference type="Gene3D" id="3.40.1000.70">
    <property type="entry name" value="PknH-like extracellular domain"/>
    <property type="match status" value="1"/>
</dbReference>
<dbReference type="AlphaFoldDB" id="A0A2S8BBV1"/>
<dbReference type="InterPro" id="IPR038232">
    <property type="entry name" value="PknH-like_Extracell_sf"/>
</dbReference>
<dbReference type="Proteomes" id="UP000238296">
    <property type="component" value="Unassembled WGS sequence"/>
</dbReference>
<dbReference type="InterPro" id="IPR026954">
    <property type="entry name" value="PknH-like_Extracell"/>
</dbReference>
<proteinExistence type="predicted"/>
<protein>
    <recommendedName>
        <fullName evidence="1">PknH-like extracellular domain-containing protein</fullName>
    </recommendedName>
</protein>
<dbReference type="EMBL" id="PPEA01000962">
    <property type="protein sequence ID" value="PQM44126.1"/>
    <property type="molecule type" value="Genomic_DNA"/>
</dbReference>
<comment type="caution">
    <text evidence="2">The sequence shown here is derived from an EMBL/GenBank/DDBJ whole genome shotgun (WGS) entry which is preliminary data.</text>
</comment>
<organism evidence="2 3">
    <name type="scientific">Mycobacterium talmoniae</name>
    <dbReference type="NCBI Taxonomy" id="1858794"/>
    <lineage>
        <taxon>Bacteria</taxon>
        <taxon>Bacillati</taxon>
        <taxon>Actinomycetota</taxon>
        <taxon>Actinomycetes</taxon>
        <taxon>Mycobacteriales</taxon>
        <taxon>Mycobacteriaceae</taxon>
        <taxon>Mycobacterium</taxon>
    </lineage>
</organism>